<dbReference type="GO" id="GO:0022857">
    <property type="term" value="F:transmembrane transporter activity"/>
    <property type="evidence" value="ECO:0007669"/>
    <property type="project" value="InterPro"/>
</dbReference>
<proteinExistence type="inferred from homology"/>
<comment type="subcellular location">
    <subcellularLocation>
        <location evidence="1">Membrane</location>
        <topology evidence="1">Multi-pass membrane protein</topology>
    </subcellularLocation>
</comment>
<dbReference type="Pfam" id="PF00860">
    <property type="entry name" value="Xan_ur_permease"/>
    <property type="match status" value="1"/>
</dbReference>
<reference evidence="8" key="3">
    <citation type="submission" date="2015-06" db="UniProtKB">
        <authorList>
            <consortium name="EnsemblMetazoa"/>
        </authorList>
    </citation>
    <scope>IDENTIFICATION</scope>
</reference>
<dbReference type="AlphaFoldDB" id="R7TQ33"/>
<feature type="transmembrane region" description="Helical" evidence="6">
    <location>
        <begin position="439"/>
        <end position="457"/>
    </location>
</feature>
<organism evidence="7">
    <name type="scientific">Capitella teleta</name>
    <name type="common">Polychaete worm</name>
    <dbReference type="NCBI Taxonomy" id="283909"/>
    <lineage>
        <taxon>Eukaryota</taxon>
        <taxon>Metazoa</taxon>
        <taxon>Spiralia</taxon>
        <taxon>Lophotrochozoa</taxon>
        <taxon>Annelida</taxon>
        <taxon>Polychaeta</taxon>
        <taxon>Sedentaria</taxon>
        <taxon>Scolecida</taxon>
        <taxon>Capitellidae</taxon>
        <taxon>Capitella</taxon>
    </lineage>
</organism>
<evidence type="ECO:0000256" key="1">
    <source>
        <dbReference type="ARBA" id="ARBA00004141"/>
    </source>
</evidence>
<keyword evidence="3 6" id="KW-0812">Transmembrane</keyword>
<feature type="transmembrane region" description="Helical" evidence="6">
    <location>
        <begin position="191"/>
        <end position="208"/>
    </location>
</feature>
<dbReference type="EMBL" id="KB308952">
    <property type="protein sequence ID" value="ELT96003.1"/>
    <property type="molecule type" value="Genomic_DNA"/>
</dbReference>
<evidence type="ECO:0000256" key="3">
    <source>
        <dbReference type="ARBA" id="ARBA00022692"/>
    </source>
</evidence>
<feature type="transmembrane region" description="Helical" evidence="6">
    <location>
        <begin position="139"/>
        <end position="160"/>
    </location>
</feature>
<protein>
    <recommendedName>
        <fullName evidence="10">Solute carrier family 23 member 1</fullName>
    </recommendedName>
</protein>
<sequence>MDLQYRIEDVPPWYLCVVLGFQHFLTMFGGTLSIPLILAPMMCIGNDTIATAEILGTILFVGGLVTCLQSTIGSRLPIIQSGSFAFLIPATIILQLDKYKCPMIIGNSISLNNSISPIYTGSPEHTEVWQIRMREIQGAIIGSSVFQVAIGLSGAVGFLMQYIGPLAIAPTISLIGLSLFKAAADTASQNWWITLMTIFWITLFSQYLRDVDIPCFSFDRKNKKCSKSGYPVFKLFPVILAIIVSWSLCGILTATNAIPDDPNHWAYPARTDNKTAVLTQAKWFRFPYPGQWGAPTFSAASVFGMLGGVLAGMVESIGDYYAAARISGAPPPPVHAINRGVFTEGVGCVLAGLWGTGTGLTSISQNIGAIGITKVGSRRVVQTAGLLILVLGVIGKFGALFVTIPEPILGGVFMTMFGMIIAVGISNLQFVDLNSSRNLFIFGFSIMFGLSSTNWVSSHPDSIHTGNDIVDQILTVLLSSSMFVGGFVGFFLDNTVPGTARERGIMAWNELLDSGDLCDSSECYNLPYVTKYLRRWNWASYVPLSPTFAGICRRMYRLPH</sequence>
<feature type="transmembrane region" description="Helical" evidence="6">
    <location>
        <begin position="12"/>
        <end position="38"/>
    </location>
</feature>
<reference evidence="7 9" key="2">
    <citation type="journal article" date="2013" name="Nature">
        <title>Insights into bilaterian evolution from three spiralian genomes.</title>
        <authorList>
            <person name="Simakov O."/>
            <person name="Marletaz F."/>
            <person name="Cho S.J."/>
            <person name="Edsinger-Gonzales E."/>
            <person name="Havlak P."/>
            <person name="Hellsten U."/>
            <person name="Kuo D.H."/>
            <person name="Larsson T."/>
            <person name="Lv J."/>
            <person name="Arendt D."/>
            <person name="Savage R."/>
            <person name="Osoegawa K."/>
            <person name="de Jong P."/>
            <person name="Grimwood J."/>
            <person name="Chapman J.A."/>
            <person name="Shapiro H."/>
            <person name="Aerts A."/>
            <person name="Otillar R.P."/>
            <person name="Terry A.Y."/>
            <person name="Boore J.L."/>
            <person name="Grigoriev I.V."/>
            <person name="Lindberg D.R."/>
            <person name="Seaver E.C."/>
            <person name="Weisblat D.A."/>
            <person name="Putnam N.H."/>
            <person name="Rokhsar D.S."/>
        </authorList>
    </citation>
    <scope>NUCLEOTIDE SEQUENCE</scope>
    <source>
        <strain evidence="7 9">I ESC-2004</strain>
    </source>
</reference>
<keyword evidence="4 6" id="KW-1133">Transmembrane helix</keyword>
<reference evidence="9" key="1">
    <citation type="submission" date="2012-12" db="EMBL/GenBank/DDBJ databases">
        <authorList>
            <person name="Hellsten U."/>
            <person name="Grimwood J."/>
            <person name="Chapman J.A."/>
            <person name="Shapiro H."/>
            <person name="Aerts A."/>
            <person name="Otillar R.P."/>
            <person name="Terry A.Y."/>
            <person name="Boore J.L."/>
            <person name="Simakov O."/>
            <person name="Marletaz F."/>
            <person name="Cho S.-J."/>
            <person name="Edsinger-Gonzales E."/>
            <person name="Havlak P."/>
            <person name="Kuo D.-H."/>
            <person name="Larsson T."/>
            <person name="Lv J."/>
            <person name="Arendt D."/>
            <person name="Savage R."/>
            <person name="Osoegawa K."/>
            <person name="de Jong P."/>
            <person name="Lindberg D.R."/>
            <person name="Seaver E.C."/>
            <person name="Weisblat D.A."/>
            <person name="Putnam N.H."/>
            <person name="Grigoriev I.V."/>
            <person name="Rokhsar D.S."/>
        </authorList>
    </citation>
    <scope>NUCLEOTIDE SEQUENCE</scope>
    <source>
        <strain evidence="9">I ESC-2004</strain>
    </source>
</reference>
<evidence type="ECO:0000313" key="9">
    <source>
        <dbReference type="Proteomes" id="UP000014760"/>
    </source>
</evidence>
<dbReference type="PANTHER" id="PTHR11119">
    <property type="entry name" value="XANTHINE-URACIL / VITAMIN C PERMEASE FAMILY MEMBER"/>
    <property type="match status" value="1"/>
</dbReference>
<evidence type="ECO:0008006" key="10">
    <source>
        <dbReference type="Google" id="ProtNLM"/>
    </source>
</evidence>
<dbReference type="EnsemblMetazoa" id="CapteT113409">
    <property type="protein sequence ID" value="CapteP113409"/>
    <property type="gene ID" value="CapteG113409"/>
</dbReference>
<evidence type="ECO:0000256" key="6">
    <source>
        <dbReference type="SAM" id="Phobius"/>
    </source>
</evidence>
<dbReference type="EMBL" id="AMQN01011580">
    <property type="status" value="NOT_ANNOTATED_CDS"/>
    <property type="molecule type" value="Genomic_DNA"/>
</dbReference>
<dbReference type="FunCoup" id="R7TQ33">
    <property type="interactions" value="114"/>
</dbReference>
<keyword evidence="9" id="KW-1185">Reference proteome</keyword>
<evidence type="ECO:0000256" key="4">
    <source>
        <dbReference type="ARBA" id="ARBA00022989"/>
    </source>
</evidence>
<feature type="transmembrane region" description="Helical" evidence="6">
    <location>
        <begin position="228"/>
        <end position="249"/>
    </location>
</feature>
<dbReference type="Proteomes" id="UP000014760">
    <property type="component" value="Unassembled WGS sequence"/>
</dbReference>
<feature type="transmembrane region" description="Helical" evidence="6">
    <location>
        <begin position="50"/>
        <end position="72"/>
    </location>
</feature>
<dbReference type="OMA" id="NVSAYCR"/>
<evidence type="ECO:0000256" key="5">
    <source>
        <dbReference type="ARBA" id="ARBA00023136"/>
    </source>
</evidence>
<evidence type="ECO:0000313" key="8">
    <source>
        <dbReference type="EnsemblMetazoa" id="CapteP113409"/>
    </source>
</evidence>
<feature type="transmembrane region" description="Helical" evidence="6">
    <location>
        <begin position="384"/>
        <end position="402"/>
    </location>
</feature>
<evidence type="ECO:0000313" key="7">
    <source>
        <dbReference type="EMBL" id="ELT96003.1"/>
    </source>
</evidence>
<dbReference type="OrthoDB" id="1641903at2759"/>
<comment type="similarity">
    <text evidence="2">Belongs to the nucleobase:cation symporter-2 (NCS2) (TC 2.A.40) family.</text>
</comment>
<feature type="transmembrane region" description="Helical" evidence="6">
    <location>
        <begin position="469"/>
        <end position="492"/>
    </location>
</feature>
<dbReference type="HOGENOM" id="CLU_017959_5_4_1"/>
<keyword evidence="5 6" id="KW-0472">Membrane</keyword>
<dbReference type="STRING" id="283909.R7TQ33"/>
<dbReference type="InterPro" id="IPR006043">
    <property type="entry name" value="NCS2"/>
</dbReference>
<gene>
    <name evidence="7" type="ORF">CAPTEDRAFT_113409</name>
</gene>
<accession>R7TQ33</accession>
<evidence type="ECO:0000256" key="2">
    <source>
        <dbReference type="ARBA" id="ARBA00008821"/>
    </source>
</evidence>
<name>R7TQ33_CAPTE</name>
<feature type="transmembrane region" description="Helical" evidence="6">
    <location>
        <begin position="408"/>
        <end position="427"/>
    </location>
</feature>
<dbReference type="GO" id="GO:0016020">
    <property type="term" value="C:membrane"/>
    <property type="evidence" value="ECO:0007669"/>
    <property type="project" value="UniProtKB-SubCell"/>
</dbReference>